<dbReference type="InterPro" id="IPR007941">
    <property type="entry name" value="DUF726"/>
</dbReference>
<evidence type="ECO:0000256" key="1">
    <source>
        <dbReference type="ARBA" id="ARBA00004141"/>
    </source>
</evidence>
<sequence length="793" mass="93554">MFQSMKSYFEIALLFLPNGVCNFISITKSAYEIANIVQSKFLPEYQSVMDAQNYQTNNPLLYSQLFQGSLNLETIKRKSVTLQQTCQKNIQKFLSNYQFNLELNIPKIRDEFYSKNLNCCIIDLNVISANLPHYLETAELRQFNEEQLNQTINQLSKLFMEYVEGQFHSESIINEFKQNFQDIVRDVYRSIIQVAKKQHKEIYDKLIKKIKLFYKNYLNNSALDGACTTIKENNIPLFQIKKFIHNFFAQNLSYFNDELEDFFKFQLSHVVILRYVCKIIDHSLFQLKSSLQIFMKQDGMQEALYLKTQHLFYQYFEKKDFLLITNKKIAAKLFYLFLQIDLQSKEFGTILDILSQYAEITKNDCSQYGSEPLIEFRKAYQNEIESANNFWQKAITEQQNLEAIFDLFILLSGTQFFNGQLLFQEYLSANKNIMMKLINLMNDGYYGYFNCKLIKLMEKRVGEIRNQIFDQLEKQKYNVRLSVVIQDNRFLISIFDTNQQSQEQVFNRNQMYFSIKNSLIDNQINQLYGLLVQTQRNYLSKISIPERIHFESLQSKLEHSSVVTLFISGFTDLKVQKRILEGLKDQNLIVLNWNNQKEDNGVGENLSKFVKEFISNSPLEIVVNLLKAYANASFEKSCQEAKRVGKYLAYLLIKNKIFGDCQINIIAHSVGSLVMYEMMKELDNMQNTNLIINEILILGGIVDVRKLQKRRWNQVEGRICNVFTKNDLVLKLMYNTFRFQDIFCGLNEVKQGFRRIENFNMSNLIQGHDDYGVHIQNILIQTDFQQYLRFLYE</sequence>
<dbReference type="OMA" id="GDCQINI"/>
<organism evidence="5 6">
    <name type="scientific">Paramecium octaurelia</name>
    <dbReference type="NCBI Taxonomy" id="43137"/>
    <lineage>
        <taxon>Eukaryota</taxon>
        <taxon>Sar</taxon>
        <taxon>Alveolata</taxon>
        <taxon>Ciliophora</taxon>
        <taxon>Intramacronucleata</taxon>
        <taxon>Oligohymenophorea</taxon>
        <taxon>Peniculida</taxon>
        <taxon>Parameciidae</taxon>
        <taxon>Paramecium</taxon>
    </lineage>
</organism>
<keyword evidence="4" id="KW-0472">Membrane</keyword>
<dbReference type="PANTHER" id="PTHR17920:SF3">
    <property type="entry name" value="TRANSMEMBRANE AND COILED-COIL DOMAIN-CONTAINING PROTEIN 4"/>
    <property type="match status" value="1"/>
</dbReference>
<proteinExistence type="predicted"/>
<dbReference type="EMBL" id="CAJJDP010000091">
    <property type="protein sequence ID" value="CAD8188410.1"/>
    <property type="molecule type" value="Genomic_DNA"/>
</dbReference>
<dbReference type="PANTHER" id="PTHR17920">
    <property type="entry name" value="TRANSMEMBRANE AND COILED-COIL DOMAIN-CONTAINING PROTEIN 4 TMCO4"/>
    <property type="match status" value="1"/>
</dbReference>
<comment type="caution">
    <text evidence="5">The sequence shown here is derived from an EMBL/GenBank/DDBJ whole genome shotgun (WGS) entry which is preliminary data.</text>
</comment>
<comment type="subcellular location">
    <subcellularLocation>
        <location evidence="1">Membrane</location>
        <topology evidence="1">Multi-pass membrane protein</topology>
    </subcellularLocation>
</comment>
<keyword evidence="3" id="KW-1133">Transmembrane helix</keyword>
<evidence type="ECO:0000313" key="6">
    <source>
        <dbReference type="Proteomes" id="UP000683925"/>
    </source>
</evidence>
<evidence type="ECO:0000256" key="4">
    <source>
        <dbReference type="ARBA" id="ARBA00023136"/>
    </source>
</evidence>
<dbReference type="OrthoDB" id="313487at2759"/>
<gene>
    <name evidence="5" type="ORF">POCTA_138.1.T0920194</name>
</gene>
<dbReference type="AlphaFoldDB" id="A0A8S1WIG1"/>
<evidence type="ECO:0000313" key="5">
    <source>
        <dbReference type="EMBL" id="CAD8188410.1"/>
    </source>
</evidence>
<keyword evidence="2" id="KW-0812">Transmembrane</keyword>
<protein>
    <submittedName>
        <fullName evidence="5">Uncharacterized protein</fullName>
    </submittedName>
</protein>
<dbReference type="Proteomes" id="UP000683925">
    <property type="component" value="Unassembled WGS sequence"/>
</dbReference>
<dbReference type="GO" id="GO:0016020">
    <property type="term" value="C:membrane"/>
    <property type="evidence" value="ECO:0007669"/>
    <property type="project" value="UniProtKB-SubCell"/>
</dbReference>
<evidence type="ECO:0000256" key="3">
    <source>
        <dbReference type="ARBA" id="ARBA00022989"/>
    </source>
</evidence>
<name>A0A8S1WIG1_PAROT</name>
<evidence type="ECO:0000256" key="2">
    <source>
        <dbReference type="ARBA" id="ARBA00022692"/>
    </source>
</evidence>
<accession>A0A8S1WIG1</accession>
<keyword evidence="6" id="KW-1185">Reference proteome</keyword>
<dbReference type="Pfam" id="PF05277">
    <property type="entry name" value="DUF726"/>
    <property type="match status" value="1"/>
</dbReference>
<reference evidence="5" key="1">
    <citation type="submission" date="2021-01" db="EMBL/GenBank/DDBJ databases">
        <authorList>
            <consortium name="Genoscope - CEA"/>
            <person name="William W."/>
        </authorList>
    </citation>
    <scope>NUCLEOTIDE SEQUENCE</scope>
</reference>